<dbReference type="SFLD" id="SFLDG01129">
    <property type="entry name" value="C1.5:_HAD__Beta-PGM__Phosphata"/>
    <property type="match status" value="1"/>
</dbReference>
<reference evidence="5" key="1">
    <citation type="submission" date="2020-01" db="EMBL/GenBank/DDBJ databases">
        <authorList>
            <person name="Meier V. D."/>
            <person name="Meier V D."/>
        </authorList>
    </citation>
    <scope>NUCLEOTIDE SEQUENCE</scope>
    <source>
        <strain evidence="5">HLG_WM_MAG_10</strain>
    </source>
</reference>
<dbReference type="Pfam" id="PF13419">
    <property type="entry name" value="HAD_2"/>
    <property type="match status" value="1"/>
</dbReference>
<dbReference type="InterPro" id="IPR023214">
    <property type="entry name" value="HAD_sf"/>
</dbReference>
<keyword evidence="3 5" id="KW-0378">Hydrolase</keyword>
<dbReference type="InterPro" id="IPR036412">
    <property type="entry name" value="HAD-like_sf"/>
</dbReference>
<evidence type="ECO:0000256" key="3">
    <source>
        <dbReference type="ARBA" id="ARBA00022801"/>
    </source>
</evidence>
<dbReference type="GO" id="GO:0046872">
    <property type="term" value="F:metal ion binding"/>
    <property type="evidence" value="ECO:0007669"/>
    <property type="project" value="UniProtKB-KW"/>
</dbReference>
<organism evidence="5">
    <name type="scientific">uncultured Aureispira sp</name>
    <dbReference type="NCBI Taxonomy" id="1331704"/>
    <lineage>
        <taxon>Bacteria</taxon>
        <taxon>Pseudomonadati</taxon>
        <taxon>Bacteroidota</taxon>
        <taxon>Saprospiria</taxon>
        <taxon>Saprospirales</taxon>
        <taxon>Saprospiraceae</taxon>
        <taxon>Aureispira</taxon>
        <taxon>environmental samples</taxon>
    </lineage>
</organism>
<dbReference type="InterPro" id="IPR051400">
    <property type="entry name" value="HAD-like_hydrolase"/>
</dbReference>
<evidence type="ECO:0000256" key="2">
    <source>
        <dbReference type="ARBA" id="ARBA00022723"/>
    </source>
</evidence>
<dbReference type="PANTHER" id="PTHR46470">
    <property type="entry name" value="N-ACYLNEURAMINATE-9-PHOSPHATASE"/>
    <property type="match status" value="1"/>
</dbReference>
<dbReference type="InterPro" id="IPR041492">
    <property type="entry name" value="HAD_2"/>
</dbReference>
<sequence length="217" mass="25376">MLDGIQGVYFDLDNTLINRNAAFLSCIQAFFDENMPIHYFKNEVFEIEKVDQFGYTPRETFVEWFIQYYQPQGWDEASFWNYLHTNISTYIRPISSDLRSLLVNLQKQYKIGLLTNGSVSNQSRKIRQAQLETIFPIETIHISQQYHLSKPDRQLFELLLEQSQLQAAQLLYVGDDPINDIKGAAKVGIKTAWISYKRTWAHKIKPDLIFETILDLA</sequence>
<dbReference type="EMBL" id="CACVAQ010000519">
    <property type="protein sequence ID" value="CAA6829807.1"/>
    <property type="molecule type" value="Genomic_DNA"/>
</dbReference>
<comment type="cofactor">
    <cofactor evidence="1">
        <name>Mg(2+)</name>
        <dbReference type="ChEBI" id="CHEBI:18420"/>
    </cofactor>
</comment>
<dbReference type="GO" id="GO:0016791">
    <property type="term" value="F:phosphatase activity"/>
    <property type="evidence" value="ECO:0007669"/>
    <property type="project" value="TreeGrafter"/>
</dbReference>
<protein>
    <submittedName>
        <fullName evidence="5">Hydrolase of the HAD superfamily</fullName>
    </submittedName>
</protein>
<dbReference type="SFLD" id="SFLDS00003">
    <property type="entry name" value="Haloacid_Dehalogenase"/>
    <property type="match status" value="1"/>
</dbReference>
<keyword evidence="4" id="KW-0460">Magnesium</keyword>
<gene>
    <name evidence="5" type="ORF">HELGO_WM25597</name>
</gene>
<dbReference type="GO" id="GO:0044281">
    <property type="term" value="P:small molecule metabolic process"/>
    <property type="evidence" value="ECO:0007669"/>
    <property type="project" value="UniProtKB-ARBA"/>
</dbReference>
<dbReference type="Gene3D" id="3.40.50.1000">
    <property type="entry name" value="HAD superfamily/HAD-like"/>
    <property type="match status" value="1"/>
</dbReference>
<dbReference type="PANTHER" id="PTHR46470:SF2">
    <property type="entry name" value="GLYCERALDEHYDE 3-PHOSPHATE PHOSPHATASE"/>
    <property type="match status" value="1"/>
</dbReference>
<proteinExistence type="predicted"/>
<dbReference type="NCBIfam" id="TIGR01549">
    <property type="entry name" value="HAD-SF-IA-v1"/>
    <property type="match status" value="1"/>
</dbReference>
<dbReference type="AlphaFoldDB" id="A0A6S6UJF6"/>
<evidence type="ECO:0000256" key="4">
    <source>
        <dbReference type="ARBA" id="ARBA00022842"/>
    </source>
</evidence>
<keyword evidence="2" id="KW-0479">Metal-binding</keyword>
<evidence type="ECO:0000256" key="1">
    <source>
        <dbReference type="ARBA" id="ARBA00001946"/>
    </source>
</evidence>
<dbReference type="SUPFAM" id="SSF56784">
    <property type="entry name" value="HAD-like"/>
    <property type="match status" value="1"/>
</dbReference>
<dbReference type="Gene3D" id="1.10.150.520">
    <property type="match status" value="1"/>
</dbReference>
<name>A0A6S6UJF6_9BACT</name>
<dbReference type="InterPro" id="IPR006439">
    <property type="entry name" value="HAD-SF_hydro_IA"/>
</dbReference>
<evidence type="ECO:0000313" key="5">
    <source>
        <dbReference type="EMBL" id="CAA6829807.1"/>
    </source>
</evidence>
<accession>A0A6S6UJF6</accession>